<sequence>MNIKVVFENKIHKLPSSVNTYSQIIENIRLLYPNKLRKNFEIYTQVLPKQTPFKIDDEDHFNELKSFYGHLKLKFIIKKSYEDSLEQEEIQALNQSILIQYKDSDQQLQEGYKNFEIIDKKSNEQNQLCNIEQLVKQFVDERLEQHGLIQTKTQPLFKMAIEYSLQKINVIPGKQFLWSICLRNISNVKWLKKDVYLMCIQGEYLNQKLFFNIDIPINELCTIGTKLIAPKVVDNSPQIFQLFHKSQHFGKEIIFRLQSTESLQKQKKDFQVKLVILLQKLKLQFYRDFLQGLYEIKWMQEWNQKKPVN</sequence>
<reference evidence="1" key="1">
    <citation type="submission" date="2021-01" db="EMBL/GenBank/DDBJ databases">
        <authorList>
            <consortium name="Genoscope - CEA"/>
            <person name="William W."/>
        </authorList>
    </citation>
    <scope>NUCLEOTIDE SEQUENCE</scope>
</reference>
<keyword evidence="2" id="KW-1185">Reference proteome</keyword>
<organism evidence="1 2">
    <name type="scientific">Paramecium octaurelia</name>
    <dbReference type="NCBI Taxonomy" id="43137"/>
    <lineage>
        <taxon>Eukaryota</taxon>
        <taxon>Sar</taxon>
        <taxon>Alveolata</taxon>
        <taxon>Ciliophora</taxon>
        <taxon>Intramacronucleata</taxon>
        <taxon>Oligohymenophorea</taxon>
        <taxon>Peniculida</taxon>
        <taxon>Parameciidae</taxon>
        <taxon>Paramecium</taxon>
    </lineage>
</organism>
<dbReference type="Proteomes" id="UP000683925">
    <property type="component" value="Unassembled WGS sequence"/>
</dbReference>
<evidence type="ECO:0000313" key="2">
    <source>
        <dbReference type="Proteomes" id="UP000683925"/>
    </source>
</evidence>
<protein>
    <submittedName>
        <fullName evidence="1">Uncharacterized protein</fullName>
    </submittedName>
</protein>
<dbReference type="OMA" id="PINELCT"/>
<evidence type="ECO:0000313" key="1">
    <source>
        <dbReference type="EMBL" id="CAD8135598.1"/>
    </source>
</evidence>
<proteinExistence type="predicted"/>
<gene>
    <name evidence="1" type="ORF">POCTA_138.1.T0060469</name>
</gene>
<name>A0A8S1S5Y3_PAROT</name>
<dbReference type="AlphaFoldDB" id="A0A8S1S5Y3"/>
<accession>A0A8S1S5Y3</accession>
<dbReference type="EMBL" id="CAJJDP010000005">
    <property type="protein sequence ID" value="CAD8135598.1"/>
    <property type="molecule type" value="Genomic_DNA"/>
</dbReference>
<dbReference type="OrthoDB" id="298066at2759"/>
<comment type="caution">
    <text evidence="1">The sequence shown here is derived from an EMBL/GenBank/DDBJ whole genome shotgun (WGS) entry which is preliminary data.</text>
</comment>